<protein>
    <submittedName>
        <fullName evidence="4">HlyD family secretion protein</fullName>
    </submittedName>
</protein>
<keyword evidence="1" id="KW-0472">Membrane</keyword>
<dbReference type="PROSITE" id="PS51257">
    <property type="entry name" value="PROKAR_LIPOPROTEIN"/>
    <property type="match status" value="1"/>
</dbReference>
<dbReference type="Pfam" id="PF25990">
    <property type="entry name" value="Beta-barrel_YknX"/>
    <property type="match status" value="1"/>
</dbReference>
<dbReference type="GO" id="GO:0015562">
    <property type="term" value="F:efflux transmembrane transporter activity"/>
    <property type="evidence" value="ECO:0007669"/>
    <property type="project" value="TreeGrafter"/>
</dbReference>
<dbReference type="EMBL" id="FNGW01000004">
    <property type="protein sequence ID" value="SDL97070.1"/>
    <property type="molecule type" value="Genomic_DNA"/>
</dbReference>
<dbReference type="PANTHER" id="PTHR30469">
    <property type="entry name" value="MULTIDRUG RESISTANCE PROTEIN MDTA"/>
    <property type="match status" value="1"/>
</dbReference>
<dbReference type="STRING" id="1121325.SAMN04515677_104324"/>
<feature type="domain" description="YknX-like beta-barrel" evidence="3">
    <location>
        <begin position="190"/>
        <end position="270"/>
    </location>
</feature>
<dbReference type="SUPFAM" id="SSF111369">
    <property type="entry name" value="HlyD-like secretion proteins"/>
    <property type="match status" value="1"/>
</dbReference>
<evidence type="ECO:0000256" key="1">
    <source>
        <dbReference type="SAM" id="Phobius"/>
    </source>
</evidence>
<dbReference type="InterPro" id="IPR058636">
    <property type="entry name" value="Beta-barrel_YknX"/>
</dbReference>
<evidence type="ECO:0000313" key="5">
    <source>
        <dbReference type="Proteomes" id="UP000199068"/>
    </source>
</evidence>
<dbReference type="RefSeq" id="WP_092725720.1">
    <property type="nucleotide sequence ID" value="NZ_FNGW01000004.1"/>
</dbReference>
<dbReference type="Pfam" id="PF25989">
    <property type="entry name" value="YknX_C"/>
    <property type="match status" value="1"/>
</dbReference>
<evidence type="ECO:0000259" key="3">
    <source>
        <dbReference type="Pfam" id="PF25990"/>
    </source>
</evidence>
<dbReference type="Gene3D" id="2.40.30.170">
    <property type="match status" value="1"/>
</dbReference>
<dbReference type="AlphaFoldDB" id="A0A1G9PE65"/>
<dbReference type="InterPro" id="IPR058637">
    <property type="entry name" value="YknX-like_C"/>
</dbReference>
<evidence type="ECO:0000259" key="2">
    <source>
        <dbReference type="Pfam" id="PF25989"/>
    </source>
</evidence>
<keyword evidence="5" id="KW-1185">Reference proteome</keyword>
<gene>
    <name evidence="4" type="ORF">SAMN04515677_104324</name>
</gene>
<evidence type="ECO:0000313" key="4">
    <source>
        <dbReference type="EMBL" id="SDL97070.1"/>
    </source>
</evidence>
<feature type="domain" description="YknX-like C-terminal permuted SH3-like" evidence="2">
    <location>
        <begin position="280"/>
        <end position="345"/>
    </location>
</feature>
<keyword evidence="1" id="KW-1133">Transmembrane helix</keyword>
<accession>A0A1G9PE65</accession>
<dbReference type="GO" id="GO:1990281">
    <property type="term" value="C:efflux pump complex"/>
    <property type="evidence" value="ECO:0007669"/>
    <property type="project" value="TreeGrafter"/>
</dbReference>
<name>A0A1G9PE65_9FIRM</name>
<proteinExistence type="predicted"/>
<reference evidence="4 5" key="1">
    <citation type="submission" date="2016-10" db="EMBL/GenBank/DDBJ databases">
        <authorList>
            <person name="de Groot N.N."/>
        </authorList>
    </citation>
    <scope>NUCLEOTIDE SEQUENCE [LARGE SCALE GENOMIC DNA]</scope>
    <source>
        <strain evidence="4 5">DSM 797</strain>
    </source>
</reference>
<dbReference type="Gene3D" id="2.40.420.20">
    <property type="match status" value="1"/>
</dbReference>
<dbReference type="Proteomes" id="UP000199068">
    <property type="component" value="Unassembled WGS sequence"/>
</dbReference>
<sequence>MTKKFILDKKKKIIVGLISVTMLGGCVFAYRYYSIQAQYEKQEQSLIDIYNVAGKEKIFMSGKIVPKQSQELFVSAEQGELSTIKVSDGQHVQKGDLLFLCKNSAQVKEISDLNVQIGVKKKEKQSAIDEESKNAIDMEIKQLNSQVAILNKTAYQSVYAPFSGKIYLNDLSKAKEAGGSVMTLESTELYVSAQVNERDSYKINKGQSVELMSIATKEKYYGFIDKISDRPVDNSSENQDIYGNSGMTNYRVEISLKNQDNLKNGLNMQIVALHGSDDKKVPNTAIINEGLKSYVYKVRDGKALKTEIVKGEVQKEFTLVKSGVRENDAIIKDVQGRDIKDGDEVYSNRSELEN</sequence>
<feature type="transmembrane region" description="Helical" evidence="1">
    <location>
        <begin position="12"/>
        <end position="33"/>
    </location>
</feature>
<organism evidence="4 5">
    <name type="scientific">Romboutsia lituseburensis DSM 797</name>
    <dbReference type="NCBI Taxonomy" id="1121325"/>
    <lineage>
        <taxon>Bacteria</taxon>
        <taxon>Bacillati</taxon>
        <taxon>Bacillota</taxon>
        <taxon>Clostridia</taxon>
        <taxon>Peptostreptococcales</taxon>
        <taxon>Peptostreptococcaceae</taxon>
        <taxon>Romboutsia</taxon>
    </lineage>
</organism>
<keyword evidence="1" id="KW-0812">Transmembrane</keyword>